<dbReference type="PANTHER" id="PTHR15237:SF0">
    <property type="entry name" value="CELL CYCLE CHECKPOINT CONTROL PROTEIN"/>
    <property type="match status" value="1"/>
</dbReference>
<evidence type="ECO:0000313" key="3">
    <source>
        <dbReference type="Proteomes" id="UP000053766"/>
    </source>
</evidence>
<sequence>MDITLKPYCHILLFLFPVFANAIVALSKLGDELFLQPLKDGIRLIAFNGMQSTYGVFIFVNNFFSSLDTEFVPVADVSYCRLSMKTALSLFKSAHFMERNLISCTLTVHCFGHELLIEFQHTYDISRFFDVNLMEDHEPPASEVDRNEMENSVTISASPLVVVVENDSGYSAEFIIATVESDDLSDNVSPLPTQRCPPQFSHEEQSHAFQTEQSPMNTDADDFRCENVSQQSVLPETQPIHHYNEELMEIDEFRMENLDEQNRSGSCSHTFTDECLPIEENPMTNVKSNSERNETAENIPVQIKAGPNRNVNIEENIAVSTPLSWNWQKKTKAESSFRGGQCYCRSNSI</sequence>
<keyword evidence="3" id="KW-1185">Reference proteome</keyword>
<dbReference type="AlphaFoldDB" id="A0A0D8Y151"/>
<dbReference type="OrthoDB" id="60092at2759"/>
<proteinExistence type="predicted"/>
<dbReference type="GO" id="GO:0000076">
    <property type="term" value="P:DNA replication checkpoint signaling"/>
    <property type="evidence" value="ECO:0007669"/>
    <property type="project" value="TreeGrafter"/>
</dbReference>
<dbReference type="STRING" id="29172.A0A0D8Y151"/>
<dbReference type="GO" id="GO:0031573">
    <property type="term" value="P:mitotic intra-S DNA damage checkpoint signaling"/>
    <property type="evidence" value="ECO:0007669"/>
    <property type="project" value="TreeGrafter"/>
</dbReference>
<dbReference type="PANTHER" id="PTHR15237">
    <property type="entry name" value="DNA REPAIR PROTEIN RAD9"/>
    <property type="match status" value="1"/>
</dbReference>
<accession>A0A0D8Y151</accession>
<dbReference type="InterPro" id="IPR046938">
    <property type="entry name" value="DNA_clamp_sf"/>
</dbReference>
<name>A0A0D8Y151_DICVI</name>
<evidence type="ECO:0000313" key="2">
    <source>
        <dbReference type="EMBL" id="KJH48321.1"/>
    </source>
</evidence>
<feature type="compositionally biased region" description="Polar residues" evidence="1">
    <location>
        <begin position="207"/>
        <end position="217"/>
    </location>
</feature>
<dbReference type="GO" id="GO:0030896">
    <property type="term" value="C:checkpoint clamp complex"/>
    <property type="evidence" value="ECO:0007669"/>
    <property type="project" value="InterPro"/>
</dbReference>
<reference evidence="2 3" key="1">
    <citation type="submission" date="2013-11" db="EMBL/GenBank/DDBJ databases">
        <title>Draft genome of the bovine lungworm Dictyocaulus viviparus.</title>
        <authorList>
            <person name="Mitreva M."/>
        </authorList>
    </citation>
    <scope>NUCLEOTIDE SEQUENCE [LARGE SCALE GENOMIC DNA]</scope>
    <source>
        <strain evidence="2 3">HannoverDv2000</strain>
    </source>
</reference>
<dbReference type="Pfam" id="PF04139">
    <property type="entry name" value="Rad9"/>
    <property type="match status" value="1"/>
</dbReference>
<protein>
    <submittedName>
        <fullName evidence="2">Rad9</fullName>
    </submittedName>
</protein>
<feature type="region of interest" description="Disordered" evidence="1">
    <location>
        <begin position="198"/>
        <end position="217"/>
    </location>
</feature>
<dbReference type="EMBL" id="KN716271">
    <property type="protein sequence ID" value="KJH48321.1"/>
    <property type="molecule type" value="Genomic_DNA"/>
</dbReference>
<organism evidence="2 3">
    <name type="scientific">Dictyocaulus viviparus</name>
    <name type="common">Bovine lungworm</name>
    <dbReference type="NCBI Taxonomy" id="29172"/>
    <lineage>
        <taxon>Eukaryota</taxon>
        <taxon>Metazoa</taxon>
        <taxon>Ecdysozoa</taxon>
        <taxon>Nematoda</taxon>
        <taxon>Chromadorea</taxon>
        <taxon>Rhabditida</taxon>
        <taxon>Rhabditina</taxon>
        <taxon>Rhabditomorpha</taxon>
        <taxon>Strongyloidea</taxon>
        <taxon>Metastrongylidae</taxon>
        <taxon>Dictyocaulus</taxon>
    </lineage>
</organism>
<gene>
    <name evidence="2" type="ORF">DICVIV_05562</name>
</gene>
<dbReference type="GO" id="GO:0071479">
    <property type="term" value="P:cellular response to ionizing radiation"/>
    <property type="evidence" value="ECO:0007669"/>
    <property type="project" value="TreeGrafter"/>
</dbReference>
<dbReference type="Gene3D" id="3.70.10.10">
    <property type="match status" value="1"/>
</dbReference>
<dbReference type="Proteomes" id="UP000053766">
    <property type="component" value="Unassembled WGS sequence"/>
</dbReference>
<dbReference type="InterPro" id="IPR007268">
    <property type="entry name" value="Rad9/Ddc1"/>
</dbReference>
<reference evidence="3" key="2">
    <citation type="journal article" date="2016" name="Sci. Rep.">
        <title>Dictyocaulus viviparus genome, variome and transcriptome elucidate lungworm biology and support future intervention.</title>
        <authorList>
            <person name="McNulty S.N."/>
            <person name="Strube C."/>
            <person name="Rosa B.A."/>
            <person name="Martin J.C."/>
            <person name="Tyagi R."/>
            <person name="Choi Y.J."/>
            <person name="Wang Q."/>
            <person name="Hallsworth Pepin K."/>
            <person name="Zhang X."/>
            <person name="Ozersky P."/>
            <person name="Wilson R.K."/>
            <person name="Sternberg P.W."/>
            <person name="Gasser R.B."/>
            <person name="Mitreva M."/>
        </authorList>
    </citation>
    <scope>NUCLEOTIDE SEQUENCE [LARGE SCALE GENOMIC DNA]</scope>
    <source>
        <strain evidence="3">HannoverDv2000</strain>
    </source>
</reference>
<dbReference type="SUPFAM" id="SSF55979">
    <property type="entry name" value="DNA clamp"/>
    <property type="match status" value="1"/>
</dbReference>
<dbReference type="GO" id="GO:0006281">
    <property type="term" value="P:DNA repair"/>
    <property type="evidence" value="ECO:0007669"/>
    <property type="project" value="TreeGrafter"/>
</dbReference>
<evidence type="ECO:0000256" key="1">
    <source>
        <dbReference type="SAM" id="MobiDB-lite"/>
    </source>
</evidence>